<dbReference type="OrthoDB" id="9757917at2"/>
<dbReference type="SUPFAM" id="SSF52540">
    <property type="entry name" value="P-loop containing nucleoside triphosphate hydrolases"/>
    <property type="match status" value="1"/>
</dbReference>
<accession>A0A1I1RYJ6</accession>
<dbReference type="InterPro" id="IPR027417">
    <property type="entry name" value="P-loop_NTPase"/>
</dbReference>
<dbReference type="EMBL" id="FOKQ01000077">
    <property type="protein sequence ID" value="SFD39396.1"/>
    <property type="molecule type" value="Genomic_DNA"/>
</dbReference>
<dbReference type="RefSeq" id="WP_074963502.1">
    <property type="nucleotide sequence ID" value="NZ_FOKQ01000077.1"/>
</dbReference>
<proteinExistence type="predicted"/>
<dbReference type="Gene3D" id="3.40.50.300">
    <property type="entry name" value="P-loop containing nucleotide triphosphate hydrolases"/>
    <property type="match status" value="1"/>
</dbReference>
<sequence>MGNAGIGTPYWYEWEIGIIECLHMMTDASIESVTLQSSKFQSLDDVVINYVDGSIANIQVKHTDVNDSLTYSDLESDKMLKSWASEWNKAKTNYKIKVLSIITNRKWGPNATNGKCSFSCFINRVLPKLKNDLSYCGENIQEKNAIEWFRRTINLNEDDTDEFIQIIEFKNQEDLAGLEVKIRELLSNILGTDKEEVINTAIEKLRSSLEKWATSRREKPEITKEDIYNSLCEPHYRLPEYKLSPTTPILPSRLDFADQFTKRITESDKSVIFLQGLPGAGKTNFISYLAQATNSIVDFRYYTYLPVNADTPSFSDDEGFYSGKDLWSSILSQIKSKFEALNILSELEFPLLYDYLTITELRAAVFKFLPIYAEKCGRTCYLFIDGMDHAARSSKTKDTFLSQLPRPDEVGDGVKFILVGQPVNDKYPKWLIKNPDIEYIELPALEANDIKTIIEAYNIKIKNVDIDTLSSSIIRVVGNNTLNVLFAILEIQGLSADFDFDGIINHLLTRRLNNYIDRYYEWIVSSISSESEILLLKLEAIYAFASRKISIENLVDLCESDKLTVEAVLHKLYPIIVSDDFGYYVFHNDVRLYFKEVIRTNSNFANVIDSVTSSIIKNKALDKFKYDILFNLSLETRNLDKIFEFYNPEYIIGSINYQIPIDKLVEQFSNVVDLFKDDYNFEMTHRLSLVSTSISKLLECVNYYEQEKRFVEAKMSSKLTRSEKYVLKASDAISQIIDDIYSLLKLNEYERAEKLYAEYFSNYDIVKTLSDDDTNQKEFEKIGYISRFYNPDVLRELTLDNCYVAFVTGWLDASANFCSISDIHQTFTFHTYGIADLHNYVSEITKNPDICNEAIACLSTKLCSFKHISTHTLTELCFSMLLKRIPSEEIQSILHDAVIKMDFFGSLGGDISEYKIHGIHGFFKAYFCLYKYDNTIDWDTLYKETLKNKRISIEDRGYEPAIELKSLADRINSFFYDNEGTYNETLKIAYDLTYFTRNRAGSCNDCGTFEVLPYFKRVFLQYFVNTLEYPEKLRLCTDLLNIIFTGKAPHYIDELAQLYYLFDKKELFLQIAEFWCGSNGIVWKNEYDNLEYICTHIVSLLNKFNETEFANKIQKTMNLRIMGYVGRKDYTLNGLLECYKFLPNNSDKIMSYGMDLLTLCDYANEIGDNRVNVYVILFDVASELGFKYLDALFELKNTPEDLTYWRQRVLSALYDKIDKIFTNDGQRILLYELTNAWIKPEIEKNEHRPYNNELETLYDYNHRLIDSISDADIKNELIANGKCTPNMNDADYLYSHEKKDEQYSYILDRLDTDGYTVENENEIAGILTYHNGSLSNLILEIVEHIPNQNKKEFVSKYVIPYLVSDSDYGFRSHGQMYIIKQVCSYFDNNDWNALFDNAFQRVSRARNDLDYFYYFNDDIEFLALYFYIQNHSDKMIKMFMDRSKMHFSFISSSDAVNIEHQHLNVDERINSFDDFIKKQLGDIC</sequence>
<organism evidence="1 2">
    <name type="scientific">Ruminococcus albus</name>
    <dbReference type="NCBI Taxonomy" id="1264"/>
    <lineage>
        <taxon>Bacteria</taxon>
        <taxon>Bacillati</taxon>
        <taxon>Bacillota</taxon>
        <taxon>Clostridia</taxon>
        <taxon>Eubacteriales</taxon>
        <taxon>Oscillospiraceae</taxon>
        <taxon>Ruminococcus</taxon>
    </lineage>
</organism>
<protein>
    <submittedName>
        <fullName evidence="1">Uncharacterized protein</fullName>
    </submittedName>
</protein>
<evidence type="ECO:0000313" key="2">
    <source>
        <dbReference type="Proteomes" id="UP000182192"/>
    </source>
</evidence>
<reference evidence="1 2" key="1">
    <citation type="submission" date="2016-10" db="EMBL/GenBank/DDBJ databases">
        <authorList>
            <person name="de Groot N.N."/>
        </authorList>
    </citation>
    <scope>NUCLEOTIDE SEQUENCE [LARGE SCALE GENOMIC DNA]</scope>
    <source>
        <strain evidence="1 2">AR67</strain>
    </source>
</reference>
<gene>
    <name evidence="1" type="ORF">SAMN02910406_03804</name>
</gene>
<dbReference type="Proteomes" id="UP000182192">
    <property type="component" value="Unassembled WGS sequence"/>
</dbReference>
<evidence type="ECO:0000313" key="1">
    <source>
        <dbReference type="EMBL" id="SFD39396.1"/>
    </source>
</evidence>
<name>A0A1I1RYJ6_RUMAL</name>